<dbReference type="CDD" id="cd11330">
    <property type="entry name" value="AmyAc_OligoGlu"/>
    <property type="match status" value="1"/>
</dbReference>
<dbReference type="Gene3D" id="3.90.400.10">
    <property type="entry name" value="Oligo-1,6-glucosidase, Domain 2"/>
    <property type="match status" value="1"/>
</dbReference>
<evidence type="ECO:0000313" key="6">
    <source>
        <dbReference type="Proteomes" id="UP000198885"/>
    </source>
</evidence>
<dbReference type="AlphaFoldDB" id="A0A1H9SN96"/>
<comment type="similarity">
    <text evidence="1">Belongs to the glycosyl hydrolase 13 family.</text>
</comment>
<evidence type="ECO:0000256" key="2">
    <source>
        <dbReference type="ARBA" id="ARBA00022801"/>
    </source>
</evidence>
<dbReference type="RefSeq" id="WP_092691009.1">
    <property type="nucleotide sequence ID" value="NZ_FOGU01000003.1"/>
</dbReference>
<evidence type="ECO:0000256" key="1">
    <source>
        <dbReference type="ARBA" id="ARBA00008061"/>
    </source>
</evidence>
<dbReference type="Proteomes" id="UP000198885">
    <property type="component" value="Unassembled WGS sequence"/>
</dbReference>
<dbReference type="GO" id="GO:0009313">
    <property type="term" value="P:oligosaccharide catabolic process"/>
    <property type="evidence" value="ECO:0007669"/>
    <property type="project" value="TreeGrafter"/>
</dbReference>
<feature type="domain" description="Glycosyl hydrolase family 13 catalytic" evidence="4">
    <location>
        <begin position="15"/>
        <end position="401"/>
    </location>
</feature>
<evidence type="ECO:0000256" key="3">
    <source>
        <dbReference type="ARBA" id="ARBA00023295"/>
    </source>
</evidence>
<dbReference type="SMART" id="SM00642">
    <property type="entry name" value="Aamy"/>
    <property type="match status" value="1"/>
</dbReference>
<dbReference type="FunFam" id="3.90.400.10:FF:000002">
    <property type="entry name" value="Sucrose isomerase"/>
    <property type="match status" value="1"/>
</dbReference>
<dbReference type="Pfam" id="PF00128">
    <property type="entry name" value="Alpha-amylase"/>
    <property type="match status" value="1"/>
</dbReference>
<dbReference type="PANTHER" id="PTHR10357">
    <property type="entry name" value="ALPHA-AMYLASE FAMILY MEMBER"/>
    <property type="match status" value="1"/>
</dbReference>
<dbReference type="GO" id="GO:0004556">
    <property type="term" value="F:alpha-amylase activity"/>
    <property type="evidence" value="ECO:0007669"/>
    <property type="project" value="TreeGrafter"/>
</dbReference>
<dbReference type="InterPro" id="IPR017853">
    <property type="entry name" value="GH"/>
</dbReference>
<organism evidence="5 6">
    <name type="scientific">Tranquillimonas rosea</name>
    <dbReference type="NCBI Taxonomy" id="641238"/>
    <lineage>
        <taxon>Bacteria</taxon>
        <taxon>Pseudomonadati</taxon>
        <taxon>Pseudomonadota</taxon>
        <taxon>Alphaproteobacteria</taxon>
        <taxon>Rhodobacterales</taxon>
        <taxon>Roseobacteraceae</taxon>
        <taxon>Tranquillimonas</taxon>
    </lineage>
</organism>
<keyword evidence="3" id="KW-0326">Glycosidase</keyword>
<protein>
    <submittedName>
        <fullName evidence="5">Alpha-glucosidase</fullName>
    </submittedName>
</protein>
<dbReference type="InterPro" id="IPR006047">
    <property type="entry name" value="GH13_cat_dom"/>
</dbReference>
<dbReference type="SUPFAM" id="SSF51445">
    <property type="entry name" value="(Trans)glycosidases"/>
    <property type="match status" value="1"/>
</dbReference>
<dbReference type="InterPro" id="IPR045857">
    <property type="entry name" value="O16G_dom_2"/>
</dbReference>
<accession>A0A1H9SN96</accession>
<keyword evidence="2" id="KW-0378">Hydrolase</keyword>
<evidence type="ECO:0000259" key="4">
    <source>
        <dbReference type="SMART" id="SM00642"/>
    </source>
</evidence>
<dbReference type="Gene3D" id="3.20.20.80">
    <property type="entry name" value="Glycosidases"/>
    <property type="match status" value="2"/>
</dbReference>
<gene>
    <name evidence="5" type="ORF">SAMN04490244_103274</name>
</gene>
<sequence length="532" mass="60565">MTTEQEWWRGSVTYQIYPRSFQDDNADGMGDLQGIIRRLPHVADMGVDAIWLSPFFTSPMADMGYDVSDHRDVDPTFGTLADFDALVARAHELGLKVIIDQVLSHSSDRHPFFQESRSSRSNAKADWYVWHDARPEGSPPNNWQSIFGGPAWTWDVRRRQYYFHQFLREQPDLNFHNPEVQDWALDTLRFWLDRGVDGFRLDAVNHYVHDAELRDNPPDIREKSEPDYKTFEMQYPIHSKNRPENLTFIERVRALTDSYDARTLIGEIGEAHHPVERLQDYTGPGRLHQAYHTALMHKPYGAAFIRSQLEEMFRDGYAGCPNWAFSSHDVPRHVSRWADYAATSEAFAKMTCALLLSLRGSVCLYQGEELGLEQTELDYDELVDPEGKTFYPENPGRDGSRTPMPWTADTPQAGFSEAPKTWLPIKPAQARRAVDRQEGDRESVLSFYKRMIVLRRERPALRSGGMRFLDLPPPLLGIRRGDDTLCVFNLDPVASEAEFSGMGGILASEGVTCDGAHISFAPNGFVIAETGG</sequence>
<name>A0A1H9SN96_9RHOB</name>
<keyword evidence="6" id="KW-1185">Reference proteome</keyword>
<dbReference type="PANTHER" id="PTHR10357:SF179">
    <property type="entry name" value="NEUTRAL AND BASIC AMINO ACID TRANSPORT PROTEIN RBAT"/>
    <property type="match status" value="1"/>
</dbReference>
<evidence type="ECO:0000313" key="5">
    <source>
        <dbReference type="EMBL" id="SER85843.1"/>
    </source>
</evidence>
<dbReference type="EMBL" id="FOGU01000003">
    <property type="protein sequence ID" value="SER85843.1"/>
    <property type="molecule type" value="Genomic_DNA"/>
</dbReference>
<dbReference type="STRING" id="641238.SAMN04490244_103274"/>
<dbReference type="OrthoDB" id="9805159at2"/>
<proteinExistence type="inferred from homology"/>
<reference evidence="5 6" key="1">
    <citation type="submission" date="2016-10" db="EMBL/GenBank/DDBJ databases">
        <authorList>
            <person name="de Groot N.N."/>
        </authorList>
    </citation>
    <scope>NUCLEOTIDE SEQUENCE [LARGE SCALE GENOMIC DNA]</scope>
    <source>
        <strain evidence="5 6">DSM 23042</strain>
    </source>
</reference>